<gene>
    <name evidence="3" type="ORF">DMO24_01650</name>
    <name evidence="2" type="ORF">FHX36_000095</name>
</gene>
<dbReference type="PANTHER" id="PTHR37292">
    <property type="entry name" value="VNG6097C"/>
    <property type="match status" value="1"/>
</dbReference>
<dbReference type="Proteomes" id="UP000580718">
    <property type="component" value="Unassembled WGS sequence"/>
</dbReference>
<dbReference type="Pfam" id="PF03235">
    <property type="entry name" value="GmrSD_N"/>
    <property type="match status" value="1"/>
</dbReference>
<evidence type="ECO:0000313" key="4">
    <source>
        <dbReference type="Proteomes" id="UP000247602"/>
    </source>
</evidence>
<keyword evidence="4" id="KW-1185">Reference proteome</keyword>
<organism evidence="3 4">
    <name type="scientific">Modestobacter versicolor</name>
    <dbReference type="NCBI Taxonomy" id="429133"/>
    <lineage>
        <taxon>Bacteria</taxon>
        <taxon>Bacillati</taxon>
        <taxon>Actinomycetota</taxon>
        <taxon>Actinomycetes</taxon>
        <taxon>Geodermatophilales</taxon>
        <taxon>Geodermatophilaceae</taxon>
        <taxon>Modestobacter</taxon>
    </lineage>
</organism>
<dbReference type="RefSeq" id="WP_110550613.1">
    <property type="nucleotide sequence ID" value="NZ_JACIBU010000001.1"/>
</dbReference>
<name>A0A323VGD8_9ACTN</name>
<sequence length="446" mass="50098">MTVFGGGDPIFDTQPRPISWMLQEIEAKRLALPDFQRDFVWDPAATRDLLVSIMSKFPSGSLLMLRQPSTGIHAFAPRAFAGAPDLSVNATPPMLVLDGQQRLTSLYQAHRGVGDARYLVNLASLVDSASPLDVEAVDFDALVTFETVKAGRPIQSDNADWQKDNWVFPVHQYLQADAGFDAWVEQAVAHHGGDSDTQLSRRLRLSSVRRALLTPLGSYNFPVVELDEQTTMIAVCKIFETLNLRGVKLSVFELITARVWAYGQNLRDLWASARQQHQVLVDYNVDPYNVLQAVTLRSTGSAQRAKVLDLRAENIQAHWNTVIEGYADALEFVRDQCWVQTEKWLPYGMILVPMAAAWDVIRDAPSKKRGVALERMKQYFGAPYSPPTSIKAETVRHRQTTCCCEHGWPARVTLPQRLSPTLHSTKVRSRTPARTAVRSIAGRWFW</sequence>
<dbReference type="Proteomes" id="UP000247602">
    <property type="component" value="Unassembled WGS sequence"/>
</dbReference>
<dbReference type="InterPro" id="IPR004919">
    <property type="entry name" value="GmrSD_N"/>
</dbReference>
<protein>
    <recommendedName>
        <fullName evidence="1">GmrSD restriction endonucleases N-terminal domain-containing protein</fullName>
    </recommendedName>
</protein>
<evidence type="ECO:0000259" key="1">
    <source>
        <dbReference type="Pfam" id="PF03235"/>
    </source>
</evidence>
<evidence type="ECO:0000313" key="5">
    <source>
        <dbReference type="Proteomes" id="UP000580718"/>
    </source>
</evidence>
<accession>A0A323VGD8</accession>
<evidence type="ECO:0000313" key="2">
    <source>
        <dbReference type="EMBL" id="MBB3674360.1"/>
    </source>
</evidence>
<dbReference type="EMBL" id="JACIBU010000001">
    <property type="protein sequence ID" value="MBB3674360.1"/>
    <property type="molecule type" value="Genomic_DNA"/>
</dbReference>
<dbReference type="EMBL" id="QKNV01000012">
    <property type="protein sequence ID" value="PZA23100.1"/>
    <property type="molecule type" value="Genomic_DNA"/>
</dbReference>
<reference evidence="2 5" key="2">
    <citation type="submission" date="2020-08" db="EMBL/GenBank/DDBJ databases">
        <title>Sequencing the genomes of 1000 actinobacteria strains.</title>
        <authorList>
            <person name="Klenk H.-P."/>
        </authorList>
    </citation>
    <scope>NUCLEOTIDE SEQUENCE [LARGE SCALE GENOMIC DNA]</scope>
    <source>
        <strain evidence="2 5">DSM 16678</strain>
    </source>
</reference>
<proteinExistence type="predicted"/>
<reference evidence="3 4" key="1">
    <citation type="submission" date="2018-06" db="EMBL/GenBank/DDBJ databases">
        <title>Draft genome sequence of Modestobacter versicolor CP153-2.</title>
        <authorList>
            <person name="Gundlapally S.R."/>
        </authorList>
    </citation>
    <scope>NUCLEOTIDE SEQUENCE [LARGE SCALE GENOMIC DNA]</scope>
    <source>
        <strain evidence="3 4">CP153-2</strain>
    </source>
</reference>
<dbReference type="PANTHER" id="PTHR37292:SF2">
    <property type="entry name" value="DUF262 DOMAIN-CONTAINING PROTEIN"/>
    <property type="match status" value="1"/>
</dbReference>
<comment type="caution">
    <text evidence="3">The sequence shown here is derived from an EMBL/GenBank/DDBJ whole genome shotgun (WGS) entry which is preliminary data.</text>
</comment>
<feature type="domain" description="GmrSD restriction endonucleases N-terminal" evidence="1">
    <location>
        <begin position="23"/>
        <end position="259"/>
    </location>
</feature>
<dbReference type="AlphaFoldDB" id="A0A323VGD8"/>
<evidence type="ECO:0000313" key="3">
    <source>
        <dbReference type="EMBL" id="PZA23100.1"/>
    </source>
</evidence>
<dbReference type="OrthoDB" id="9787127at2"/>